<dbReference type="Pfam" id="PF20183">
    <property type="entry name" value="DUF6546"/>
    <property type="match status" value="1"/>
</dbReference>
<keyword evidence="3" id="KW-1185">Reference proteome</keyword>
<sequence>MINGSKQRVVGSGLKMIANAPEIPRVGKFDVFIMRRQFYRAFRAVGALNVILRAMPNLKSFMFEPWHGISQERCERQDLQHQELFEYLFAHEKLKKVVIFKNFEERMSHGYSRGSQSLPVPGEFLGRILAESSRATVTSLRLSYITDVMYFFRAFSRNLDSGRDLPDLLPLEEMRWNNPRTLVLISDELREDDDHDVLIQILAGTAKNMPRISLLEIWNSGNGHGAYIRYTRELGNTSPPKLTLGSTWGLNLSHDVLKLWNEVAEVYQCRHALKIAYDEFDAKKVKSYSTFADPKVAINSSLRDAARYAKPAVLIRKGVSEQLQIMPLGSIPIFVVIS</sequence>
<evidence type="ECO:0000259" key="1">
    <source>
        <dbReference type="Pfam" id="PF20183"/>
    </source>
</evidence>
<dbReference type="GeneID" id="92087571"/>
<accession>A0ABR1W733</accession>
<dbReference type="RefSeq" id="XP_066720363.1">
    <property type="nucleotide sequence ID" value="XM_066854508.1"/>
</dbReference>
<evidence type="ECO:0000313" key="3">
    <source>
        <dbReference type="Proteomes" id="UP001480595"/>
    </source>
</evidence>
<name>A0ABR1W733_9PEZI</name>
<evidence type="ECO:0000313" key="2">
    <source>
        <dbReference type="EMBL" id="KAK8079292.1"/>
    </source>
</evidence>
<gene>
    <name evidence="2" type="ORF">PG994_003099</name>
</gene>
<organism evidence="2 3">
    <name type="scientific">Apiospora phragmitis</name>
    <dbReference type="NCBI Taxonomy" id="2905665"/>
    <lineage>
        <taxon>Eukaryota</taxon>
        <taxon>Fungi</taxon>
        <taxon>Dikarya</taxon>
        <taxon>Ascomycota</taxon>
        <taxon>Pezizomycotina</taxon>
        <taxon>Sordariomycetes</taxon>
        <taxon>Xylariomycetidae</taxon>
        <taxon>Amphisphaeriales</taxon>
        <taxon>Apiosporaceae</taxon>
        <taxon>Apiospora</taxon>
    </lineage>
</organism>
<dbReference type="InterPro" id="IPR046676">
    <property type="entry name" value="DUF6546"/>
</dbReference>
<reference evidence="2 3" key="1">
    <citation type="submission" date="2023-01" db="EMBL/GenBank/DDBJ databases">
        <title>Analysis of 21 Apiospora genomes using comparative genomics revels a genus with tremendous synthesis potential of carbohydrate active enzymes and secondary metabolites.</title>
        <authorList>
            <person name="Sorensen T."/>
        </authorList>
    </citation>
    <scope>NUCLEOTIDE SEQUENCE [LARGE SCALE GENOMIC DNA]</scope>
    <source>
        <strain evidence="2 3">CBS 135458</strain>
    </source>
</reference>
<proteinExistence type="predicted"/>
<comment type="caution">
    <text evidence="2">The sequence shown here is derived from an EMBL/GenBank/DDBJ whole genome shotgun (WGS) entry which is preliminary data.</text>
</comment>
<dbReference type="EMBL" id="JAQQWL010000003">
    <property type="protein sequence ID" value="KAK8079292.1"/>
    <property type="molecule type" value="Genomic_DNA"/>
</dbReference>
<dbReference type="Proteomes" id="UP001480595">
    <property type="component" value="Unassembled WGS sequence"/>
</dbReference>
<feature type="domain" description="DUF6546" evidence="1">
    <location>
        <begin position="91"/>
        <end position="290"/>
    </location>
</feature>
<protein>
    <recommendedName>
        <fullName evidence="1">DUF6546 domain-containing protein</fullName>
    </recommendedName>
</protein>